<feature type="region of interest" description="Disordered" evidence="1">
    <location>
        <begin position="299"/>
        <end position="339"/>
    </location>
</feature>
<accession>J7S6K5</accession>
<dbReference type="KEGG" id="kng:KNAG_0E01820"/>
<dbReference type="EMBL" id="HE978318">
    <property type="protein sequence ID" value="CCK70444.1"/>
    <property type="molecule type" value="Genomic_DNA"/>
</dbReference>
<sequence>MERPSSDSALPISSGMHSTPGSNTNLTSRPTTYSEDSPRKSLSTSVLIEKGKRGGSTTLLDRKNFKQLVFEELGLQGDAAACPDEMFNKYVEARLVKENIRKEELRQRNLDRLDSILKKYISSEKLTEPILTHILQLVDDPGSIPDLKKRKIDNVTSVSPRLASPRGTRPYKSDIPPINELGFSKQQPAAAQFQQPGLQTYLLPVPAIGSTWQTSGYAGDTGGGAIATASIPPIAQYQSYSNSTRAQQTGYTQGYVQQPSGGSIPIMVMPPNNTGEPGTIPDPISQSPSYLNLPGISQQQAHHQQPIHASPFRQTQSMDTSNKRGHRRSQSAIVTANADFRSPQRASTINQRPVNFLIHTPKHPPPS</sequence>
<feature type="compositionally biased region" description="Polar residues" evidence="1">
    <location>
        <begin position="15"/>
        <end position="43"/>
    </location>
</feature>
<reference evidence="3" key="2">
    <citation type="submission" date="2012-08" db="EMBL/GenBank/DDBJ databases">
        <title>Genome sequence of Kazachstania naganishii.</title>
        <authorList>
            <person name="Gordon J.L."/>
            <person name="Armisen D."/>
            <person name="Proux-Wera E."/>
            <person name="OhEigeartaigh S.S."/>
            <person name="Byrne K.P."/>
            <person name="Wolfe K.H."/>
        </authorList>
    </citation>
    <scope>NUCLEOTIDE SEQUENCE [LARGE SCALE GENOMIC DNA]</scope>
    <source>
        <strain evidence="3">ATCC MYA-139 / BCRC 22969 / CBS 8797 / CCRC 22969 / KCTC 17520 / NBRC 10181 / NCYC 3082</strain>
    </source>
</reference>
<name>J7S6K5_HUIN7</name>
<reference evidence="2 3" key="1">
    <citation type="journal article" date="2011" name="Proc. Natl. Acad. Sci. U.S.A.">
        <title>Evolutionary erosion of yeast sex chromosomes by mating-type switching accidents.</title>
        <authorList>
            <person name="Gordon J.L."/>
            <person name="Armisen D."/>
            <person name="Proux-Wera E."/>
            <person name="Oheigeartaigh S.S."/>
            <person name="Byrne K.P."/>
            <person name="Wolfe K.H."/>
        </authorList>
    </citation>
    <scope>NUCLEOTIDE SEQUENCE [LARGE SCALE GENOMIC DNA]</scope>
    <source>
        <strain evidence="3">ATCC MYA-139 / BCRC 22969 / CBS 8797 / CCRC 22969 / KCTC 17520 / NBRC 10181 / NCYC 3082</strain>
    </source>
</reference>
<dbReference type="RefSeq" id="XP_022464690.1">
    <property type="nucleotide sequence ID" value="XM_022608167.1"/>
</dbReference>
<dbReference type="Proteomes" id="UP000006310">
    <property type="component" value="Chromosome 5"/>
</dbReference>
<gene>
    <name evidence="2" type="primary">KNAG0E01820</name>
    <name evidence="2" type="ordered locus">KNAG_0E01820</name>
</gene>
<feature type="region of interest" description="Disordered" evidence="1">
    <location>
        <begin position="1"/>
        <end position="43"/>
    </location>
</feature>
<dbReference type="AlphaFoldDB" id="J7S6K5"/>
<dbReference type="OMA" id="QNIGAHP"/>
<organism evidence="2 3">
    <name type="scientific">Huiozyma naganishii (strain ATCC MYA-139 / BCRC 22969 / CBS 8797 / KCTC 17520 / NBRC 10181 / NCYC 3082 / Yp74L-3)</name>
    <name type="common">Yeast</name>
    <name type="synonym">Kazachstania naganishii</name>
    <dbReference type="NCBI Taxonomy" id="1071383"/>
    <lineage>
        <taxon>Eukaryota</taxon>
        <taxon>Fungi</taxon>
        <taxon>Dikarya</taxon>
        <taxon>Ascomycota</taxon>
        <taxon>Saccharomycotina</taxon>
        <taxon>Saccharomycetes</taxon>
        <taxon>Saccharomycetales</taxon>
        <taxon>Saccharomycetaceae</taxon>
        <taxon>Huiozyma</taxon>
    </lineage>
</organism>
<dbReference type="GeneID" id="34526144"/>
<keyword evidence="3" id="KW-1185">Reference proteome</keyword>
<feature type="compositionally biased region" description="Low complexity" evidence="1">
    <location>
        <begin position="299"/>
        <end position="311"/>
    </location>
</feature>
<proteinExistence type="predicted"/>
<evidence type="ECO:0000313" key="3">
    <source>
        <dbReference type="Proteomes" id="UP000006310"/>
    </source>
</evidence>
<evidence type="ECO:0000313" key="2">
    <source>
        <dbReference type="EMBL" id="CCK70444.1"/>
    </source>
</evidence>
<dbReference type="OrthoDB" id="4064025at2759"/>
<protein>
    <submittedName>
        <fullName evidence="2">Uncharacterized protein</fullName>
    </submittedName>
</protein>
<dbReference type="HOGENOM" id="CLU_792700_0_0_1"/>
<evidence type="ECO:0000256" key="1">
    <source>
        <dbReference type="SAM" id="MobiDB-lite"/>
    </source>
</evidence>